<dbReference type="Proteomes" id="UP000481876">
    <property type="component" value="Unassembled WGS sequence"/>
</dbReference>
<evidence type="ECO:0000256" key="1">
    <source>
        <dbReference type="SAM" id="Phobius"/>
    </source>
</evidence>
<dbReference type="Proteomes" id="UP000441102">
    <property type="component" value="Unassembled WGS sequence"/>
</dbReference>
<dbReference type="EMBL" id="WBWX01000003">
    <property type="protein sequence ID" value="KAB2799068.1"/>
    <property type="molecule type" value="Genomic_DNA"/>
</dbReference>
<evidence type="ECO:0000313" key="3">
    <source>
        <dbReference type="EMBL" id="KAB2799068.1"/>
    </source>
</evidence>
<keyword evidence="1" id="KW-0812">Transmembrane</keyword>
<comment type="caution">
    <text evidence="3">The sequence shown here is derived from an EMBL/GenBank/DDBJ whole genome shotgun (WGS) entry which is preliminary data.</text>
</comment>
<dbReference type="EMBL" id="WBWS01000003">
    <property type="protein sequence ID" value="KAB2772873.1"/>
    <property type="molecule type" value="Genomic_DNA"/>
</dbReference>
<keyword evidence="1" id="KW-1133">Transmembrane helix</keyword>
<evidence type="ECO:0000313" key="4">
    <source>
        <dbReference type="Proteomes" id="UP000441102"/>
    </source>
</evidence>
<keyword evidence="1" id="KW-0472">Membrane</keyword>
<feature type="transmembrane region" description="Helical" evidence="1">
    <location>
        <begin position="15"/>
        <end position="34"/>
    </location>
</feature>
<reference evidence="4 5" key="1">
    <citation type="submission" date="2019-09" db="EMBL/GenBank/DDBJ databases">
        <title>Taxonomic organization of the family Brucellaceae based on a phylogenomic approach.</title>
        <authorList>
            <person name="Leclercq S."/>
            <person name="Cloeckaert A."/>
            <person name="Zygmunt M.S."/>
        </authorList>
    </citation>
    <scope>NUCLEOTIDE SEQUENCE [LARGE SCALE GENOMIC DNA]</scope>
    <source>
        <strain evidence="3 4">CCUG 34461</strain>
        <strain evidence="2 5">LMG 3313</strain>
    </source>
</reference>
<proteinExistence type="predicted"/>
<evidence type="ECO:0000313" key="2">
    <source>
        <dbReference type="EMBL" id="KAB2772873.1"/>
    </source>
</evidence>
<name>A0A6I0DSQ4_BRUAN</name>
<organism evidence="3 4">
    <name type="scientific">Brucella anthropi</name>
    <name type="common">Ochrobactrum anthropi</name>
    <dbReference type="NCBI Taxonomy" id="529"/>
    <lineage>
        <taxon>Bacteria</taxon>
        <taxon>Pseudomonadati</taxon>
        <taxon>Pseudomonadota</taxon>
        <taxon>Alphaproteobacteria</taxon>
        <taxon>Hyphomicrobiales</taxon>
        <taxon>Brucellaceae</taxon>
        <taxon>Brucella/Ochrobactrum group</taxon>
        <taxon>Brucella</taxon>
    </lineage>
</organism>
<gene>
    <name evidence="2" type="ORF">F9L04_04705</name>
    <name evidence="3" type="ORF">F9L06_10750</name>
</gene>
<sequence>MLASLRMGDFMDLRLLLLMVVAGIGFGVLLIHFLGGGLKRSILPDDESVKARFHLDYPEIKIGEICYTDDRRTAFFPLRGASTGLVHSVGDRFLTRCVTAADVLALEDKGNTELILHMKDFTWPKARFLFSNAEDRERVMAWLSGPSGEGNRHG</sequence>
<dbReference type="AlphaFoldDB" id="A0A6I0DSQ4"/>
<evidence type="ECO:0000313" key="5">
    <source>
        <dbReference type="Proteomes" id="UP000481876"/>
    </source>
</evidence>
<protein>
    <submittedName>
        <fullName evidence="3">Uncharacterized protein</fullName>
    </submittedName>
</protein>
<accession>A0A6I0DSQ4</accession>